<protein>
    <submittedName>
        <fullName evidence="1">Uncharacterized protein</fullName>
    </submittedName>
</protein>
<gene>
    <name evidence="1" type="ORF">CRM22_007278</name>
</gene>
<name>A0A4S2LPT8_OPIFE</name>
<organism evidence="1 2">
    <name type="scientific">Opisthorchis felineus</name>
    <dbReference type="NCBI Taxonomy" id="147828"/>
    <lineage>
        <taxon>Eukaryota</taxon>
        <taxon>Metazoa</taxon>
        <taxon>Spiralia</taxon>
        <taxon>Lophotrochozoa</taxon>
        <taxon>Platyhelminthes</taxon>
        <taxon>Trematoda</taxon>
        <taxon>Digenea</taxon>
        <taxon>Opisthorchiida</taxon>
        <taxon>Opisthorchiata</taxon>
        <taxon>Opisthorchiidae</taxon>
        <taxon>Opisthorchis</taxon>
    </lineage>
</organism>
<sequence>MPLNSSLSGYTRPYVTANQTAVQPLVDEQLIVDPLAGRSRVRNSECTTLLISSKGETGLLIFSADFTDRNKHQMNMPNLYTLPSIYRMESAIAGNVCQNRTCMKTRFILQSHADRSNVSVENFIVLPGIFEVEYMAEASLYVFY</sequence>
<evidence type="ECO:0000313" key="2">
    <source>
        <dbReference type="Proteomes" id="UP000308267"/>
    </source>
</evidence>
<dbReference type="EMBL" id="SJOL01007411">
    <property type="protein sequence ID" value="TGZ62677.1"/>
    <property type="molecule type" value="Genomic_DNA"/>
</dbReference>
<reference evidence="1 2" key="1">
    <citation type="journal article" date="2019" name="BMC Genomics">
        <title>New insights from Opisthorchis felineus genome: update on genomics of the epidemiologically important liver flukes.</title>
        <authorList>
            <person name="Ershov N.I."/>
            <person name="Mordvinov V.A."/>
            <person name="Prokhortchouk E.B."/>
            <person name="Pakharukova M.Y."/>
            <person name="Gunbin K.V."/>
            <person name="Ustyantsev K."/>
            <person name="Genaev M.A."/>
            <person name="Blinov A.G."/>
            <person name="Mazur A."/>
            <person name="Boulygina E."/>
            <person name="Tsygankova S."/>
            <person name="Khrameeva E."/>
            <person name="Chekanov N."/>
            <person name="Fan G."/>
            <person name="Xiao A."/>
            <person name="Zhang H."/>
            <person name="Xu X."/>
            <person name="Yang H."/>
            <person name="Solovyev V."/>
            <person name="Lee S.M."/>
            <person name="Liu X."/>
            <person name="Afonnikov D.A."/>
            <person name="Skryabin K.G."/>
        </authorList>
    </citation>
    <scope>NUCLEOTIDE SEQUENCE [LARGE SCALE GENOMIC DNA]</scope>
    <source>
        <strain evidence="1">AK-0245</strain>
        <tissue evidence="1">Whole organism</tissue>
    </source>
</reference>
<keyword evidence="2" id="KW-1185">Reference proteome</keyword>
<comment type="caution">
    <text evidence="1">The sequence shown here is derived from an EMBL/GenBank/DDBJ whole genome shotgun (WGS) entry which is preliminary data.</text>
</comment>
<dbReference type="Proteomes" id="UP000308267">
    <property type="component" value="Unassembled WGS sequence"/>
</dbReference>
<accession>A0A4S2LPT8</accession>
<evidence type="ECO:0000313" key="1">
    <source>
        <dbReference type="EMBL" id="TGZ62677.1"/>
    </source>
</evidence>
<dbReference type="AlphaFoldDB" id="A0A4S2LPT8"/>
<proteinExistence type="predicted"/>